<sequence>MKRLSRIRITLWHKYLLSYLLVFATPFVILGFFIYTNAVKTVQNEVEMSNHYKLNQVRALLDQQILGMNQLAARMANDYRLSPYMAKVNDYYASETVKEIAKYKANSAILEELFLFFRGDDHIYSTEGVVSMDVLTKKTYRFSDQNSRIFQQELNSVKQITLKPAVPVALQGDREKRLLTYLFPVLPNSSNPYATVLFLIDESVLTNTMKDMLGNFQGDVYLLNEKGDVLAAERTLDSLDMTEIRNLLASSKVSTINEIGSSRYSIMSEKSEITGWSYVIVMPTDQFWQRVIQYKMVVRILLLTVLLVGLAIAVFLSFKQFGPIRSLAEHLSLRRNNEESQYAVERKPNELDWIRSTVDDIFDYAKRLEFDLEHQRPLVQEQALFRLLKGSGLELNADGDPLYDRHLRELQGEYYFIIAISSKEGISDSVLDDMKSREAVLQMLHRVHFDGGRGFGLELMEEQVVALVVSVEDVSQQTRAFREQTAEIVQQWLSEQFELSPLIGVGTACRELSLLNRSLIEGLAMLEYRLQSHNGRILFFEDISLIQDQTNSYSLGEQVKFNQSLKLGDRTVCLETLEGLLDSIASTEQSILLLRCVCFDMVNTVLKQMRTMQIGFDWPETRLMMEFQTLDDLRKRIKAVVIRICDYVEVQKDHKQADLCERIVGEITLNYRSSQLSLDMLSQKFGLSASYISRFVREQTGTTFTEYVLRLRVEAVKQAIVSSDRPIKEIILETGYQDMSNFIKKFKKMEGITPGEYRKAYSKMDTPSIYD</sequence>
<comment type="caution">
    <text evidence="6">The sequence shown here is derived from an EMBL/GenBank/DDBJ whole genome shotgun (WGS) entry which is preliminary data.</text>
</comment>
<feature type="transmembrane region" description="Helical" evidence="4">
    <location>
        <begin position="296"/>
        <end position="318"/>
    </location>
</feature>
<dbReference type="PANTHER" id="PTHR43280:SF2">
    <property type="entry name" value="HTH-TYPE TRANSCRIPTIONAL REGULATOR EXSA"/>
    <property type="match status" value="1"/>
</dbReference>
<gene>
    <name evidence="6" type="ORF">OB236_08795</name>
</gene>
<keyword evidence="1" id="KW-0805">Transcription regulation</keyword>
<evidence type="ECO:0000256" key="3">
    <source>
        <dbReference type="ARBA" id="ARBA00023163"/>
    </source>
</evidence>
<dbReference type="EMBL" id="JAOQIO010000022">
    <property type="protein sequence ID" value="MCU6792223.1"/>
    <property type="molecule type" value="Genomic_DNA"/>
</dbReference>
<evidence type="ECO:0000313" key="6">
    <source>
        <dbReference type="EMBL" id="MCU6792223.1"/>
    </source>
</evidence>
<dbReference type="Pfam" id="PF12833">
    <property type="entry name" value="HTH_18"/>
    <property type="match status" value="1"/>
</dbReference>
<dbReference type="InterPro" id="IPR020449">
    <property type="entry name" value="Tscrpt_reg_AraC-type_HTH"/>
</dbReference>
<dbReference type="InterPro" id="IPR018060">
    <property type="entry name" value="HTH_AraC"/>
</dbReference>
<evidence type="ECO:0000259" key="5">
    <source>
        <dbReference type="PROSITE" id="PS01124"/>
    </source>
</evidence>
<dbReference type="RefSeq" id="WP_262683617.1">
    <property type="nucleotide sequence ID" value="NZ_JAOQIO010000022.1"/>
</dbReference>
<keyword evidence="2" id="KW-0238">DNA-binding</keyword>
<feature type="transmembrane region" description="Helical" evidence="4">
    <location>
        <begin position="12"/>
        <end position="35"/>
    </location>
</feature>
<keyword evidence="4" id="KW-1133">Transmembrane helix</keyword>
<dbReference type="PANTHER" id="PTHR43280">
    <property type="entry name" value="ARAC-FAMILY TRANSCRIPTIONAL REGULATOR"/>
    <property type="match status" value="1"/>
</dbReference>
<proteinExistence type="predicted"/>
<dbReference type="PRINTS" id="PR00032">
    <property type="entry name" value="HTHARAC"/>
</dbReference>
<dbReference type="PROSITE" id="PS00041">
    <property type="entry name" value="HTH_ARAC_FAMILY_1"/>
    <property type="match status" value="1"/>
</dbReference>
<feature type="domain" description="HTH araC/xylS-type" evidence="5">
    <location>
        <begin position="661"/>
        <end position="760"/>
    </location>
</feature>
<dbReference type="PROSITE" id="PS01124">
    <property type="entry name" value="HTH_ARAC_FAMILY_2"/>
    <property type="match status" value="1"/>
</dbReference>
<accession>A0ABT2UC71</accession>
<dbReference type="SMART" id="SM00342">
    <property type="entry name" value="HTH_ARAC"/>
    <property type="match status" value="1"/>
</dbReference>
<dbReference type="Gene3D" id="1.10.10.60">
    <property type="entry name" value="Homeodomain-like"/>
    <property type="match status" value="2"/>
</dbReference>
<keyword evidence="3" id="KW-0804">Transcription</keyword>
<keyword evidence="4" id="KW-0472">Membrane</keyword>
<dbReference type="InterPro" id="IPR009057">
    <property type="entry name" value="Homeodomain-like_sf"/>
</dbReference>
<keyword evidence="4" id="KW-0812">Transmembrane</keyword>
<protein>
    <submittedName>
        <fullName evidence="6">AraC family transcriptional regulator</fullName>
    </submittedName>
</protein>
<dbReference type="SUPFAM" id="SSF46689">
    <property type="entry name" value="Homeodomain-like"/>
    <property type="match status" value="1"/>
</dbReference>
<name>A0ABT2UC71_9BACL</name>
<dbReference type="InterPro" id="IPR018062">
    <property type="entry name" value="HTH_AraC-typ_CS"/>
</dbReference>
<reference evidence="6 7" key="1">
    <citation type="submission" date="2022-09" db="EMBL/GenBank/DDBJ databases">
        <authorList>
            <person name="Han X.L."/>
            <person name="Wang Q."/>
            <person name="Lu T."/>
        </authorList>
    </citation>
    <scope>NUCLEOTIDE SEQUENCE [LARGE SCALE GENOMIC DNA]</scope>
    <source>
        <strain evidence="6 7">WQ 127069</strain>
    </source>
</reference>
<organism evidence="6 7">
    <name type="scientific">Paenibacillus baimaensis</name>
    <dbReference type="NCBI Taxonomy" id="2982185"/>
    <lineage>
        <taxon>Bacteria</taxon>
        <taxon>Bacillati</taxon>
        <taxon>Bacillota</taxon>
        <taxon>Bacilli</taxon>
        <taxon>Bacillales</taxon>
        <taxon>Paenibacillaceae</taxon>
        <taxon>Paenibacillus</taxon>
    </lineage>
</organism>
<dbReference type="Proteomes" id="UP001652445">
    <property type="component" value="Unassembled WGS sequence"/>
</dbReference>
<evidence type="ECO:0000313" key="7">
    <source>
        <dbReference type="Proteomes" id="UP001652445"/>
    </source>
</evidence>
<evidence type="ECO:0000256" key="1">
    <source>
        <dbReference type="ARBA" id="ARBA00023015"/>
    </source>
</evidence>
<evidence type="ECO:0000256" key="4">
    <source>
        <dbReference type="SAM" id="Phobius"/>
    </source>
</evidence>
<evidence type="ECO:0000256" key="2">
    <source>
        <dbReference type="ARBA" id="ARBA00023125"/>
    </source>
</evidence>
<keyword evidence="7" id="KW-1185">Reference proteome</keyword>